<gene>
    <name evidence="1" type="ORF">AUCHE_08_02350</name>
</gene>
<proteinExistence type="predicted"/>
<sequence length="228" mass="24470">MDITVVGHKRTSLPPERATLHLTVSFESGDRTESLNRATASVHEVSACIRDLEGSGVSPVTWHAVLPITTRSWRPYSDARALLPMRYAATAVVKVKFRDFQVLTRFAHQVGTIAGVTLHDVEWSLTEINRRQVTGWVLGQAVEEARERALVVARAAGADDVEAVEIADQGLLSGVNSTAGEAFQGGELRDAALALTTGGENGIDIMPEDVSVEATVHARFTTLRAGSG</sequence>
<name>K6W865_9MICO</name>
<dbReference type="EMBL" id="BAGZ01000008">
    <property type="protein sequence ID" value="GAB77992.1"/>
    <property type="molecule type" value="Genomic_DNA"/>
</dbReference>
<dbReference type="eggNOG" id="COG3471">
    <property type="taxonomic scope" value="Bacteria"/>
</dbReference>
<reference evidence="1 2" key="1">
    <citation type="submission" date="2012-08" db="EMBL/GenBank/DDBJ databases">
        <title>Whole genome shotgun sequence of Austwickia chelonae NBRC 105200.</title>
        <authorList>
            <person name="Yoshida I."/>
            <person name="Hosoyama A."/>
            <person name="Tsuchikane K."/>
            <person name="Katsumata H."/>
            <person name="Ando Y."/>
            <person name="Ohji S."/>
            <person name="Hamada M."/>
            <person name="Tamura T."/>
            <person name="Yamazoe A."/>
            <person name="Yamazaki S."/>
            <person name="Fujita N."/>
        </authorList>
    </citation>
    <scope>NUCLEOTIDE SEQUENCE [LARGE SCALE GENOMIC DNA]</scope>
    <source>
        <strain evidence="1 2">NBRC 105200</strain>
    </source>
</reference>
<evidence type="ECO:0000313" key="2">
    <source>
        <dbReference type="Proteomes" id="UP000008495"/>
    </source>
</evidence>
<dbReference type="Proteomes" id="UP000008495">
    <property type="component" value="Unassembled WGS sequence"/>
</dbReference>
<dbReference type="Gene3D" id="3.30.110.170">
    <property type="entry name" value="Protein of unknown function (DUF541), domain 1"/>
    <property type="match status" value="1"/>
</dbReference>
<protein>
    <recommendedName>
        <fullName evidence="3">SIMPL domain-containing protein</fullName>
    </recommendedName>
</protein>
<dbReference type="STRING" id="100225.SAMN05421595_0506"/>
<dbReference type="AlphaFoldDB" id="K6W865"/>
<dbReference type="InterPro" id="IPR007497">
    <property type="entry name" value="SIMPL/DUF541"/>
</dbReference>
<evidence type="ECO:0000313" key="1">
    <source>
        <dbReference type="EMBL" id="GAB77992.1"/>
    </source>
</evidence>
<evidence type="ECO:0008006" key="3">
    <source>
        <dbReference type="Google" id="ProtNLM"/>
    </source>
</evidence>
<comment type="caution">
    <text evidence="1">The sequence shown here is derived from an EMBL/GenBank/DDBJ whole genome shotgun (WGS) entry which is preliminary data.</text>
</comment>
<dbReference type="OrthoDB" id="3724496at2"/>
<keyword evidence="2" id="KW-1185">Reference proteome</keyword>
<dbReference type="Gene3D" id="3.30.70.2970">
    <property type="entry name" value="Protein of unknown function (DUF541), domain 2"/>
    <property type="match status" value="1"/>
</dbReference>
<organism evidence="1 2">
    <name type="scientific">Austwickia chelonae NBRC 105200</name>
    <dbReference type="NCBI Taxonomy" id="1184607"/>
    <lineage>
        <taxon>Bacteria</taxon>
        <taxon>Bacillati</taxon>
        <taxon>Actinomycetota</taxon>
        <taxon>Actinomycetes</taxon>
        <taxon>Micrococcales</taxon>
        <taxon>Dermatophilaceae</taxon>
        <taxon>Austwickia</taxon>
    </lineage>
</organism>
<dbReference type="RefSeq" id="WP_006502746.1">
    <property type="nucleotide sequence ID" value="NZ_BAGZ01000008.1"/>
</dbReference>
<dbReference type="Pfam" id="PF04402">
    <property type="entry name" value="SIMPL"/>
    <property type="match status" value="1"/>
</dbReference>
<accession>K6W865</accession>